<dbReference type="EMBL" id="JBHRXV010000010">
    <property type="protein sequence ID" value="MFC3713296.1"/>
    <property type="molecule type" value="Genomic_DNA"/>
</dbReference>
<dbReference type="Pfam" id="PF04343">
    <property type="entry name" value="DUF488"/>
    <property type="match status" value="1"/>
</dbReference>
<reference evidence="2" key="1">
    <citation type="journal article" date="2019" name="Int. J. Syst. Evol. Microbiol.">
        <title>The Global Catalogue of Microorganisms (GCM) 10K type strain sequencing project: providing services to taxonomists for standard genome sequencing and annotation.</title>
        <authorList>
            <consortium name="The Broad Institute Genomics Platform"/>
            <consortium name="The Broad Institute Genome Sequencing Center for Infectious Disease"/>
            <person name="Wu L."/>
            <person name="Ma J."/>
        </authorList>
    </citation>
    <scope>NUCLEOTIDE SEQUENCE [LARGE SCALE GENOMIC DNA]</scope>
    <source>
        <strain evidence="2">KCTC 42644</strain>
    </source>
</reference>
<evidence type="ECO:0000313" key="2">
    <source>
        <dbReference type="Proteomes" id="UP001595615"/>
    </source>
</evidence>
<accession>A0ABV7XAY5</accession>
<dbReference type="InterPro" id="IPR014519">
    <property type="entry name" value="UCP024492"/>
</dbReference>
<dbReference type="Proteomes" id="UP001595615">
    <property type="component" value="Unassembled WGS sequence"/>
</dbReference>
<gene>
    <name evidence="1" type="ORF">ACFOMD_11975</name>
</gene>
<dbReference type="PANTHER" id="PTHR39337:SF1">
    <property type="entry name" value="BLR5642 PROTEIN"/>
    <property type="match status" value="1"/>
</dbReference>
<comment type="caution">
    <text evidence="1">The sequence shown here is derived from an EMBL/GenBank/DDBJ whole genome shotgun (WGS) entry which is preliminary data.</text>
</comment>
<evidence type="ECO:0000313" key="1">
    <source>
        <dbReference type="EMBL" id="MFC3713296.1"/>
    </source>
</evidence>
<sequence length="151" mass="16506">MTRLFTIGYEGATIDAFIDTLEKAGVKTLVDVRAVPLSRKPGFSKRGLAAALAERGIGYRHLQRLGTPTEGRNAARAGNIAKMRDIYLTHLEAPDAQAEMAMLADQARESPSALLCFERDPGQCHRSILFEQLDTADLTAEHLFVPPAGRE</sequence>
<dbReference type="PIRSF" id="PIRSF024492">
    <property type="entry name" value="UCP024492"/>
    <property type="match status" value="1"/>
</dbReference>
<organism evidence="1 2">
    <name type="scientific">Sphingoaurantiacus capsulatus</name>
    <dbReference type="NCBI Taxonomy" id="1771310"/>
    <lineage>
        <taxon>Bacteria</taxon>
        <taxon>Pseudomonadati</taxon>
        <taxon>Pseudomonadota</taxon>
        <taxon>Alphaproteobacteria</taxon>
        <taxon>Sphingomonadales</taxon>
        <taxon>Sphingosinicellaceae</taxon>
        <taxon>Sphingoaurantiacus</taxon>
    </lineage>
</organism>
<dbReference type="PANTHER" id="PTHR39337">
    <property type="entry name" value="BLR5642 PROTEIN"/>
    <property type="match status" value="1"/>
</dbReference>
<dbReference type="RefSeq" id="WP_380861641.1">
    <property type="nucleotide sequence ID" value="NZ_JBHRXV010000010.1"/>
</dbReference>
<keyword evidence="2" id="KW-1185">Reference proteome</keyword>
<dbReference type="InterPro" id="IPR007438">
    <property type="entry name" value="DUF488"/>
</dbReference>
<protein>
    <submittedName>
        <fullName evidence="1">DUF488 family protein</fullName>
    </submittedName>
</protein>
<name>A0ABV7XAY5_9SPHN</name>
<proteinExistence type="predicted"/>